<proteinExistence type="predicted"/>
<dbReference type="InterPro" id="IPR016195">
    <property type="entry name" value="Pol/histidinol_Pase-like"/>
</dbReference>
<evidence type="ECO:0000313" key="3">
    <source>
        <dbReference type="EMBL" id="HEB73764.1"/>
    </source>
</evidence>
<dbReference type="GO" id="GO:0008408">
    <property type="term" value="F:3'-5' exonuclease activity"/>
    <property type="evidence" value="ECO:0007669"/>
    <property type="project" value="InterPro"/>
</dbReference>
<organism evidence="3">
    <name type="scientific">Desulfofervidus auxilii</name>
    <dbReference type="NCBI Taxonomy" id="1621989"/>
    <lineage>
        <taxon>Bacteria</taxon>
        <taxon>Pseudomonadati</taxon>
        <taxon>Thermodesulfobacteriota</taxon>
        <taxon>Candidatus Desulfofervidia</taxon>
        <taxon>Candidatus Desulfofervidales</taxon>
        <taxon>Candidatus Desulfofervidaceae</taxon>
        <taxon>Candidatus Desulfofervidus</taxon>
    </lineage>
</organism>
<sequence>MTDFVHLHVHTQYSLLDSTIRLKELMERTKEFGMPAVTMTDHGNLFGALEFYETAKAYDLKPIIGCEVYLAKDHKKKAGKERLHHLVLLVKNLDGYRNLLKLVSISYQDGFYYKPRLDKALLSQHCKGLIALSGCLHGKIPQLIIREDENSAKRALEDYVEIFGSKNFFLEVQANGIPEQDIANKGLIKLAREYNLSLIATNNCHYLNRRDAFAREVLLCIQTGKTINDKYRRHFFDEFYFKSPDEMRVAFREIPEAIKNTLLVAERCNVDIPLGNCHFPKFPVPQGETPESYFKKQARQGLKRKLAQRGLKAQQYKAYFKRLEYELKVICEKKLASYLLIVADLINYAKKKGIPIGPGRETTASSLVTYALDI</sequence>
<gene>
    <name evidence="3" type="primary">dnaE</name>
    <name evidence="3" type="ORF">ENJ03_00890</name>
</gene>
<dbReference type="PANTHER" id="PTHR32294">
    <property type="entry name" value="DNA POLYMERASE III SUBUNIT ALPHA"/>
    <property type="match status" value="1"/>
</dbReference>
<dbReference type="InterPro" id="IPR004805">
    <property type="entry name" value="DnaE2/DnaE/PolC"/>
</dbReference>
<dbReference type="Pfam" id="PF07733">
    <property type="entry name" value="DNA_pol3_alpha"/>
    <property type="match status" value="1"/>
</dbReference>
<keyword evidence="3" id="KW-0548">Nucleotidyltransferase</keyword>
<feature type="non-terminal residue" evidence="3">
    <location>
        <position position="374"/>
    </location>
</feature>
<dbReference type="GO" id="GO:0006260">
    <property type="term" value="P:DNA replication"/>
    <property type="evidence" value="ECO:0007669"/>
    <property type="project" value="InterPro"/>
</dbReference>
<dbReference type="EMBL" id="DRKW01000052">
    <property type="protein sequence ID" value="HEB73764.1"/>
    <property type="molecule type" value="Genomic_DNA"/>
</dbReference>
<keyword evidence="3" id="KW-0808">Transferase</keyword>
<dbReference type="InterPro" id="IPR004013">
    <property type="entry name" value="PHP_dom"/>
</dbReference>
<dbReference type="Proteomes" id="UP000886268">
    <property type="component" value="Unassembled WGS sequence"/>
</dbReference>
<name>A0A7V1I3L5_DESA2</name>
<protein>
    <recommendedName>
        <fullName evidence="1">DNA polymerase III subunit alpha</fullName>
    </recommendedName>
</protein>
<dbReference type="Gene3D" id="3.20.20.140">
    <property type="entry name" value="Metal-dependent hydrolases"/>
    <property type="match status" value="1"/>
</dbReference>
<evidence type="ECO:0000259" key="2">
    <source>
        <dbReference type="SMART" id="SM00481"/>
    </source>
</evidence>
<dbReference type="AlphaFoldDB" id="A0A7V1I3L5"/>
<dbReference type="CDD" id="cd12113">
    <property type="entry name" value="PHP_PolIIIA_DnaE3"/>
    <property type="match status" value="1"/>
</dbReference>
<accession>A0A7V1I3L5</accession>
<dbReference type="InterPro" id="IPR003141">
    <property type="entry name" value="Pol/His_phosphatase_N"/>
</dbReference>
<dbReference type="GO" id="GO:0016779">
    <property type="term" value="F:nucleotidyltransferase activity"/>
    <property type="evidence" value="ECO:0007669"/>
    <property type="project" value="UniProtKB-KW"/>
</dbReference>
<feature type="domain" description="Polymerase/histidinol phosphatase N-terminal" evidence="2">
    <location>
        <begin position="5"/>
        <end position="72"/>
    </location>
</feature>
<dbReference type="SMART" id="SM00481">
    <property type="entry name" value="POLIIIAc"/>
    <property type="match status" value="1"/>
</dbReference>
<dbReference type="SUPFAM" id="SSF89550">
    <property type="entry name" value="PHP domain-like"/>
    <property type="match status" value="1"/>
</dbReference>
<dbReference type="PANTHER" id="PTHR32294:SF0">
    <property type="entry name" value="DNA POLYMERASE III SUBUNIT ALPHA"/>
    <property type="match status" value="1"/>
</dbReference>
<dbReference type="InterPro" id="IPR011708">
    <property type="entry name" value="DNA_pol3_alpha_NTPase_dom"/>
</dbReference>
<dbReference type="NCBIfam" id="TIGR00594">
    <property type="entry name" value="polc"/>
    <property type="match status" value="1"/>
</dbReference>
<evidence type="ECO:0000256" key="1">
    <source>
        <dbReference type="ARBA" id="ARBA00019114"/>
    </source>
</evidence>
<dbReference type="Pfam" id="PF02811">
    <property type="entry name" value="PHP"/>
    <property type="match status" value="1"/>
</dbReference>
<reference evidence="3" key="1">
    <citation type="journal article" date="2020" name="mSystems">
        <title>Genome- and Community-Level Interaction Insights into Carbon Utilization and Element Cycling Functions of Hydrothermarchaeota in Hydrothermal Sediment.</title>
        <authorList>
            <person name="Zhou Z."/>
            <person name="Liu Y."/>
            <person name="Xu W."/>
            <person name="Pan J."/>
            <person name="Luo Z.H."/>
            <person name="Li M."/>
        </authorList>
    </citation>
    <scope>NUCLEOTIDE SEQUENCE [LARGE SCALE GENOMIC DNA]</scope>
    <source>
        <strain evidence="3">HyVt-45</strain>
    </source>
</reference>
<comment type="caution">
    <text evidence="3">The sequence shown here is derived from an EMBL/GenBank/DDBJ whole genome shotgun (WGS) entry which is preliminary data.</text>
</comment>